<gene>
    <name evidence="1" type="ORF">HMPREF1555_01285</name>
</gene>
<organism evidence="1 2">
    <name type="scientific">Porphyromonas gingivalis F0570</name>
    <dbReference type="NCBI Taxonomy" id="1227271"/>
    <lineage>
        <taxon>Bacteria</taxon>
        <taxon>Pseudomonadati</taxon>
        <taxon>Bacteroidota</taxon>
        <taxon>Bacteroidia</taxon>
        <taxon>Bacteroidales</taxon>
        <taxon>Porphyromonadaceae</taxon>
        <taxon>Porphyromonas</taxon>
    </lineage>
</organism>
<dbReference type="Proteomes" id="UP000016630">
    <property type="component" value="Unassembled WGS sequence"/>
</dbReference>
<accession>A0A0E2LPX4</accession>
<dbReference type="EMBL" id="AWUW01000091">
    <property type="protein sequence ID" value="ERJ65848.1"/>
    <property type="molecule type" value="Genomic_DNA"/>
</dbReference>
<evidence type="ECO:0000313" key="1">
    <source>
        <dbReference type="EMBL" id="ERJ65848.1"/>
    </source>
</evidence>
<dbReference type="AlphaFoldDB" id="A0A0E2LPX4"/>
<comment type="caution">
    <text evidence="1">The sequence shown here is derived from an EMBL/GenBank/DDBJ whole genome shotgun (WGS) entry which is preliminary data.</text>
</comment>
<dbReference type="RefSeq" id="WP_021662107.1">
    <property type="nucleotide sequence ID" value="NZ_KI259183.1"/>
</dbReference>
<reference evidence="1 2" key="1">
    <citation type="submission" date="2013-06" db="EMBL/GenBank/DDBJ databases">
        <authorList>
            <person name="Weinstock G."/>
            <person name="Sodergren E."/>
            <person name="Lobos E.A."/>
            <person name="Fulton L."/>
            <person name="Fulton R."/>
            <person name="Courtney L."/>
            <person name="Fronick C."/>
            <person name="O'Laughlin M."/>
            <person name="Godfrey J."/>
            <person name="Wilson R.M."/>
            <person name="Miner T."/>
            <person name="Farmer C."/>
            <person name="Delehaunty K."/>
            <person name="Cordes M."/>
            <person name="Minx P."/>
            <person name="Tomlinson C."/>
            <person name="Chen J."/>
            <person name="Wollam A."/>
            <person name="Pepin K.H."/>
            <person name="Bhonagiri V."/>
            <person name="Zhang X."/>
            <person name="Warren W."/>
            <person name="Mitreva M."/>
            <person name="Mardis E.R."/>
            <person name="Wilson R.K."/>
        </authorList>
    </citation>
    <scope>NUCLEOTIDE SEQUENCE [LARGE SCALE GENOMIC DNA]</scope>
    <source>
        <strain evidence="1 2">F0570</strain>
    </source>
</reference>
<proteinExistence type="predicted"/>
<dbReference type="HOGENOM" id="CLU_1244399_0_0_10"/>
<evidence type="ECO:0008006" key="3">
    <source>
        <dbReference type="Google" id="ProtNLM"/>
    </source>
</evidence>
<evidence type="ECO:0000313" key="2">
    <source>
        <dbReference type="Proteomes" id="UP000016630"/>
    </source>
</evidence>
<sequence length="222" mass="24313">METIRKITKWYLFVFALLAITIPSLAQETSKSEGLILSSSFRMGVPMLVSNLSLLDERAPLANNPGVAASVELSYKKFADRTSLGLLVDLGLYNNRIASFISGNNIGIENNVFNTFAGIVIRHYHIDNDRIELAAPIAIGYMHTWNFEDRQDLAGGVISRTKSMGAFAMTAGMELGFKVKEGKCIGAKVDLSAAVGKSMVDASKKMRCWLSPSIGLFFRHSL</sequence>
<name>A0A0E2LPX4_PORGN</name>
<protein>
    <recommendedName>
        <fullName evidence="3">Outer membrane protein beta-barrel domain-containing protein</fullName>
    </recommendedName>
</protein>